<gene>
    <name evidence="1" type="ORF">TSPGSL018_15285</name>
</gene>
<accession>A0A061R4U9</accession>
<evidence type="ECO:0000313" key="1">
    <source>
        <dbReference type="EMBL" id="JAC65774.1"/>
    </source>
</evidence>
<feature type="non-terminal residue" evidence="1">
    <location>
        <position position="1"/>
    </location>
</feature>
<dbReference type="EMBL" id="GBEZ01020937">
    <property type="protein sequence ID" value="JAC65774.1"/>
    <property type="molecule type" value="Transcribed_RNA"/>
</dbReference>
<feature type="non-terminal residue" evidence="1">
    <location>
        <position position="81"/>
    </location>
</feature>
<reference evidence="1" key="1">
    <citation type="submission" date="2014-05" db="EMBL/GenBank/DDBJ databases">
        <title>The transcriptome of the halophilic microalga Tetraselmis sp. GSL018 isolated from the Great Salt Lake, Utah.</title>
        <authorList>
            <person name="Jinkerson R.E."/>
            <person name="D'Adamo S."/>
            <person name="Posewitz M.C."/>
        </authorList>
    </citation>
    <scope>NUCLEOTIDE SEQUENCE</scope>
    <source>
        <strain evidence="1">GSL018</strain>
    </source>
</reference>
<protein>
    <submittedName>
        <fullName evidence="1">Uncharacterized protein</fullName>
    </submittedName>
</protein>
<sequence>DRGMDAFGTKPGASGLIVHRDLSMVCCVPKERLLQPRSLARLMRLLIAIDAPSTARSISRVQKWSCSKSTQRCFRLSWSHA</sequence>
<name>A0A061R4U9_9CHLO</name>
<proteinExistence type="predicted"/>
<dbReference type="AlphaFoldDB" id="A0A061R4U9"/>
<organism evidence="1">
    <name type="scientific">Tetraselmis sp. GSL018</name>
    <dbReference type="NCBI Taxonomy" id="582737"/>
    <lineage>
        <taxon>Eukaryota</taxon>
        <taxon>Viridiplantae</taxon>
        <taxon>Chlorophyta</taxon>
        <taxon>core chlorophytes</taxon>
        <taxon>Chlorodendrophyceae</taxon>
        <taxon>Chlorodendrales</taxon>
        <taxon>Chlorodendraceae</taxon>
        <taxon>Tetraselmis</taxon>
    </lineage>
</organism>